<sequence length="3730" mass="399270">MFPPLSLRSLPSAILVTAALDATFYFSDLNEDDWTSDVSATFQSDVSTAATVPTDQVTVSTASMTTRRRLLLEAPMSAEARHLLATCSGTCLSTTISIIWFASGSPHATTRPAAWAQRARGRMPPALVAQFHVLSAASLDGSRNETVQPSVGSRHCGMRLSNPQPVSCSLAAERGRPAESLGFEALAQGAGGLTNTAALLLMNSPSDIFKQSASFVLRTATVVTGNVMSWGAISVSTPSFPSPPPNPPPAPPACTVDPCYPGVACQSTNDFELAPEGWICGECPSGLDGNGIGELGCDDVDECNVTPNGGCDNVTACVNDFGGFHCTECPTGTSGTGLLGCVDDNECLQSNGGCDYLTQCINIVGSRMCGDCPSGYTGDGETGCVDINECDTVLNGGCDALTSCINKAGSSTCTPCPEDYTGDGKSGCKYAASCTDTGEEGWAFPCALPEIPCDDSSGRVQCGDCPQGFVGVGSKSCSDADGCADKPCFYLSESLNVPCIDIPAPNVGYDCFSLCDANGNCCPDGYIGDGMTCIRDLCATNEGCHPMASSCSMLSNGEAQCGVCVAGYEVPSDYTAEGGNSVVPCVDIDECAIGNGGCYFNSECINSPGGYSCGPCPDGYRGDGVTCNKPTTSCSDNNGGCYTNGNMLAECFDRDADGFFVDPYCGACPTGYDGDGITCVDTPGCFPYACFVGEQFSVQCLDVAAPGTGFQCADCPSGYLGDGLGNASGVEGYSGCFLNKCFNNNGGCSNQVTCTNNRFSVSGRDCGPCPVGYRDVNLDGTVCVDNDGCDETFGAPCFAGVPCTDVVAPGTGRTCGECPSGYEGDGATCTDVDECASTADPPLGGCYRDEAAGVFTTCTNILKGRTCGPCPAGYKGSGETTCELITTCAVNNGGCWYGRGDEAWASTTCTDDPGVGTDCGPCPAGFTGSGETGCVDTDGCAQSPCFTGVQCTDVKAPGDGHVCTYEGLEWRCPEGYKGNGMECTKCSMISQIIDSTILNGKTSRSGYDKGERALIVGQLDGLDNPTNCTNLQGTAFRWQGTASDGSTLALTSQKNKANTLKLNLPKQELVVKLNYKVSMTAYLVGNPAVSFNNELAFYVESLPLEVKVLGGNMLTGEENQLVLDASMSSDPDGAEGAITYTWRCFRDDQADVCRYRPGAGVADGDAVPIPASMVNESISLNLLGAITGVNYTFSCKGEKGERSTTSTVWFTIYRGKPPMPVIQPLAGAKANPTAPLVLTSSVESDDPEYLSLQWSMRCEPDSVGCAVIPLDATTLMTPTNIEGLVVRAGVLSAGSKYIFTLSAEDRIGPSSAEIEVTLNIAPQNGVFFVTPATGVSLETLFSMAAPKWEDDDVPLQFQFQYRVEGTNQWVGLINDFTPLPDPQKKTMTLPEAGLEDEGERVELRVAVKDLLGAISYGSQYITVSEPASVDTEAVMEEAEDCLRNGDTDCAITKNQAILRRYNAEAYVDLGYNISNATSYYNATDRYWYVWVDEAAPARRSLLGAAPKWETPERRRSLLQARAAPPGRRHLLQDSEGQNVTEDLRRAQRESALGMMSATADMLYATTASTDTLAGSVGDVVGVPTELTNETQAAALSLLGGLIGNTADATNEAAMSSTAAAAICGGLSSLTEAVPSNGTEATEASAARTTEAAAMLSGVGASLLSGAVAGMDASEVTSPMLALKVQRDRADGNSSRLYSGPITAPGSSSGVQFPAALGANLQGQDDDSLNCNATADSDSNSTDTDSESDSESVQRKCAPTALTKQTIDLQLLTTASDAHFKVKNVSNATADEELVREALPADTLAFVFTYREELRAYIGPEVTETLIALGAAGKTAEVEALLLSLVQEFLQSSSASLEEFLSTPPEPEPVGASGTVSISLKGADGKELGVSALSVGMNLSLTLAEGLYGTVAEIEARGLAWEGRAQCSYWDEGAQEYATDGCTTLPNPGPVGAGLDWRSLTFADFGHDLARAWTVMPEFLGECVEVWDAALLEWNGTDAGYRKYLNYSNFTFVEVPSAECPITDPNNTAGCYWEWTSQSFAGPGCVVANTQVCLCNHLTDFKAEVNSAEFSLAPPVVPKQPSPASLSLADILGSVVLLGIAGGIMGGACFLAVSANTGDTKQRQTILESLIAPFGTGIFGYRVVSQAWTWSLFEEDRLEGLKKNSAQVAKEVRKKRKAKKDALVQGTLDPTKGRQLRLQMQTMRLMMGGGRGTELTSEQQMMQNDELLYDAFHRWKDYVFEEGYSDSDTDSESDWEEDGEDEGASANKTRAEEHFFAKQAARRAAEPAAPKTRWQRANMNLGLMTKLGGKAASPPQGRRGHVVSINAAKVSFANSGALGPAPVGELAFPPSHAQISDVEMQSQMDGTLGLLLEPLAAAATPSGSPSAGRRPTPSMTFMGEPTGASRLPRGSRGSTPGSPRVQPSGGLGVHPGAPVSGPLLESYGPSLRLLPPAAEGGSDAGLLQWNTVDTTFRAEAGGAEDPGESDLAAALAGSLREQHQQMYAFEQEERHVSSLMSAASRMFAHVGAARSRAARPPDGSKLQKPPAAGSAVAWLGAEDGETSGPGPVTEGTASRMARNANLSRKASKKGSAALSRQGSTIRSPTRQGSTVGSPTSPDPRAVSFNVPDPSDSGQSWIHGVVAASKSRPSTAGTEAAEAADIMKLELMAAANQLEGVGGIHHDANKQDLADSDDEAEFGMSDSDEECAAGDETHAATAEEVPLLRLTASEASGALGMETPPSIGSRSSEDSATAKLPERAPQENLRAVSMSPAAMQVPRMTNSCTPSSDVSRPPSEARAGAISVMSGIAELSSLPSDASGDTVTRPDTAEGRGSVLPHIEEEMDASLMAALPQTRQAYAYEHYKERKIEMKRNVAHIHNAVEVMDTKMGAVGRQLAHGGLKKFIDQKVQKFNELKHGKDGGILHRHHVLDAEIMDQNFGRGAGIQRIPLKTRRVMAVKIKCFAVFVRKMQAAMDARCSLRLMRIMNLSLSSLQMCIPMDELRAMARNYSRSRPHQHRDLDAASMLDGNGSLKVDSKSVAGTRWVNAMKQVLGQPPGGSREGSRLSTPDRENAPLERLLGTALVLAYLDNFSVVTQPQIEHQLEKAKWINWEFPSSRPFEWYVKVFKVLLEQNRGSRGWVYRTALWNLVLLQHTDGSFEITAGLATTLHAGDTSTTIATQVNDQLDPVLIVEAMPNELRTAVKDKRLREKVWATLLAVERYRQLPFGWALNPDDLWSEQRMLDELAMQWLAAQRTQYPKLTEELQEAMQKQAREKVLEWHTRWLDVILEFRVTIRDNARVAERELSEAERHERNRNEWQRTLHLLYVSHPWIAIKAMRCTEAFTRAQRTLVLANTMLLMLLSTLLFFYNQGVSCCIEYKQFLGCEDVTTTSYCWGYVTCSEIYTAQEEQTFPEILYQSQPPESEVQYNHPDDWQLSECKAFPNPKNFGHKAQVAMITVMIQLPPTLFFSLMFTLAGTPSVPGFWRKSKKHRKLMGSSKATRWELLAYFIFTFLLDTQRLSRAIARYFLLIVKPLFESIKGLSVVRSWLELKWKQNKQTAWFLWQTQFRGRDPAVVFSDLEVAENHALERQKIELATLSTFQVVRTSFDSLIAQVSYVCFLGFWCFLLTYLLTYAVAIRDMLGEDAETLVLTNWVVSVIIDQFGIHVVKTFAIKSLVKRIMVKLQERAKGEVALVTWYETYITMNLQPVYTVEDDTEDNGAVYDTGMDGMDVGI</sequence>
<feature type="compositionally biased region" description="Polar residues" evidence="6">
    <location>
        <begin position="2593"/>
        <end position="2614"/>
    </location>
</feature>
<dbReference type="EMBL" id="LGRX02002639">
    <property type="protein sequence ID" value="KAK3283827.1"/>
    <property type="molecule type" value="Genomic_DNA"/>
</dbReference>
<dbReference type="Pfam" id="PF07645">
    <property type="entry name" value="EGF_CA"/>
    <property type="match status" value="3"/>
</dbReference>
<comment type="caution">
    <text evidence="11">The sequence shown here is derived from an EMBL/GenBank/DDBJ whole genome shotgun (WGS) entry which is preliminary data.</text>
</comment>
<feature type="domain" description="EGF-like calcium-binding" evidence="9">
    <location>
        <begin position="299"/>
        <end position="342"/>
    </location>
</feature>
<evidence type="ECO:0000256" key="8">
    <source>
        <dbReference type="SAM" id="SignalP"/>
    </source>
</evidence>
<feature type="domain" description="EGF-like calcium-binding" evidence="9">
    <location>
        <begin position="343"/>
        <end position="385"/>
    </location>
</feature>
<dbReference type="SMART" id="SM00181">
    <property type="entry name" value="EGF"/>
    <property type="match status" value="14"/>
</dbReference>
<proteinExistence type="predicted"/>
<protein>
    <submittedName>
        <fullName evidence="11">Uncharacterized protein</fullName>
    </submittedName>
</protein>
<feature type="domain" description="EGF-like" evidence="10">
    <location>
        <begin position="389"/>
        <end position="429"/>
    </location>
</feature>
<feature type="domain" description="EGF-like" evidence="10">
    <location>
        <begin position="498"/>
        <end position="534"/>
    </location>
</feature>
<feature type="domain" description="EGF-like" evidence="10">
    <location>
        <begin position="590"/>
        <end position="628"/>
    </location>
</feature>
<dbReference type="Gene3D" id="2.10.25.10">
    <property type="entry name" value="Laminin"/>
    <property type="match status" value="4"/>
</dbReference>
<keyword evidence="4" id="KW-1015">Disulfide bond</keyword>
<feature type="region of interest" description="Disordered" evidence="6">
    <location>
        <begin position="3048"/>
        <end position="3067"/>
    </location>
</feature>
<dbReference type="InterPro" id="IPR049883">
    <property type="entry name" value="NOTCH1_EGF-like"/>
</dbReference>
<feature type="domain" description="EGF-like" evidence="10">
    <location>
        <begin position="788"/>
        <end position="830"/>
    </location>
</feature>
<dbReference type="GO" id="GO:0005509">
    <property type="term" value="F:calcium ion binding"/>
    <property type="evidence" value="ECO:0007669"/>
    <property type="project" value="InterPro"/>
</dbReference>
<feature type="compositionally biased region" description="Basic and acidic residues" evidence="6">
    <location>
        <begin position="3058"/>
        <end position="3067"/>
    </location>
</feature>
<dbReference type="SMART" id="SM00179">
    <property type="entry name" value="EGF_CA"/>
    <property type="match status" value="5"/>
</dbReference>
<feature type="domain" description="EGF-like" evidence="10">
    <location>
        <begin position="740"/>
        <end position="784"/>
    </location>
</feature>
<feature type="region of interest" description="Disordered" evidence="6">
    <location>
        <begin position="2811"/>
        <end position="2830"/>
    </location>
</feature>
<reference evidence="11 12" key="1">
    <citation type="journal article" date="2015" name="Genome Biol. Evol.">
        <title>Comparative Genomics of a Bacterivorous Green Alga Reveals Evolutionary Causalities and Consequences of Phago-Mixotrophic Mode of Nutrition.</title>
        <authorList>
            <person name="Burns J.A."/>
            <person name="Paasch A."/>
            <person name="Narechania A."/>
            <person name="Kim E."/>
        </authorList>
    </citation>
    <scope>NUCLEOTIDE SEQUENCE [LARGE SCALE GENOMIC DNA]</scope>
    <source>
        <strain evidence="11 12">PLY_AMNH</strain>
    </source>
</reference>
<dbReference type="PROSITE" id="PS01187">
    <property type="entry name" value="EGF_CA"/>
    <property type="match status" value="2"/>
</dbReference>
<feature type="domain" description="EGF-like" evidence="10">
    <location>
        <begin position="834"/>
        <end position="883"/>
    </location>
</feature>
<name>A0AAE0GTE5_9CHLO</name>
<evidence type="ECO:0000256" key="5">
    <source>
        <dbReference type="SAM" id="Coils"/>
    </source>
</evidence>
<keyword evidence="7" id="KW-0472">Membrane</keyword>
<feature type="transmembrane region" description="Helical" evidence="7">
    <location>
        <begin position="3463"/>
        <end position="3481"/>
    </location>
</feature>
<dbReference type="InterPro" id="IPR018097">
    <property type="entry name" value="EGF_Ca-bd_CS"/>
</dbReference>
<organism evidence="11 12">
    <name type="scientific">Cymbomonas tetramitiformis</name>
    <dbReference type="NCBI Taxonomy" id="36881"/>
    <lineage>
        <taxon>Eukaryota</taxon>
        <taxon>Viridiplantae</taxon>
        <taxon>Chlorophyta</taxon>
        <taxon>Pyramimonadophyceae</taxon>
        <taxon>Pyramimonadales</taxon>
        <taxon>Pyramimonadaceae</taxon>
        <taxon>Cymbomonas</taxon>
    </lineage>
</organism>
<feature type="region of interest" description="Disordered" evidence="6">
    <location>
        <begin position="2528"/>
        <end position="2549"/>
    </location>
</feature>
<dbReference type="InterPro" id="IPR001881">
    <property type="entry name" value="EGF-like_Ca-bd_dom"/>
</dbReference>
<feature type="region of interest" description="Disordered" evidence="6">
    <location>
        <begin position="1691"/>
        <end position="1756"/>
    </location>
</feature>
<keyword evidence="1" id="KW-0245">EGF-like domain</keyword>
<dbReference type="InterPro" id="IPR000742">
    <property type="entry name" value="EGF"/>
</dbReference>
<feature type="transmembrane region" description="Helical" evidence="7">
    <location>
        <begin position="3645"/>
        <end position="3669"/>
    </location>
</feature>
<dbReference type="Pfam" id="PF02010">
    <property type="entry name" value="REJ"/>
    <property type="match status" value="1"/>
</dbReference>
<keyword evidence="2 8" id="KW-0732">Signal</keyword>
<gene>
    <name evidence="11" type="ORF">CYMTET_8493</name>
</gene>
<feature type="compositionally biased region" description="Low complexity" evidence="6">
    <location>
        <begin position="1731"/>
        <end position="1742"/>
    </location>
</feature>
<feature type="domain" description="EGF-like" evidence="10">
    <location>
        <begin position="633"/>
        <end position="680"/>
    </location>
</feature>
<keyword evidence="7" id="KW-1133">Transmembrane helix</keyword>
<evidence type="ECO:0000256" key="2">
    <source>
        <dbReference type="ARBA" id="ARBA00022729"/>
    </source>
</evidence>
<feature type="transmembrane region" description="Helical" evidence="7">
    <location>
        <begin position="3611"/>
        <end position="3633"/>
    </location>
</feature>
<feature type="compositionally biased region" description="Polar residues" evidence="6">
    <location>
        <begin position="2777"/>
        <end position="2788"/>
    </location>
</feature>
<dbReference type="CDD" id="cd00054">
    <property type="entry name" value="EGF_CA"/>
    <property type="match status" value="4"/>
</dbReference>
<keyword evidence="3" id="KW-0677">Repeat</keyword>
<feature type="domain" description="EGF-like calcium-binding" evidence="9">
    <location>
        <begin position="386"/>
        <end position="429"/>
    </location>
</feature>
<keyword evidence="12" id="KW-1185">Reference proteome</keyword>
<feature type="domain" description="EGF-like calcium-binding" evidence="9">
    <location>
        <begin position="587"/>
        <end position="628"/>
    </location>
</feature>
<evidence type="ECO:0000256" key="6">
    <source>
        <dbReference type="SAM" id="MobiDB-lite"/>
    </source>
</evidence>
<feature type="region of interest" description="Disordered" evidence="6">
    <location>
        <begin position="2377"/>
        <end position="2436"/>
    </location>
</feature>
<feature type="domain" description="EGF-like" evidence="10">
    <location>
        <begin position="887"/>
        <end position="935"/>
    </location>
</feature>
<evidence type="ECO:0000313" key="12">
    <source>
        <dbReference type="Proteomes" id="UP001190700"/>
    </source>
</evidence>
<feature type="chain" id="PRO_5042117437" evidence="8">
    <location>
        <begin position="20"/>
        <end position="3730"/>
    </location>
</feature>
<feature type="compositionally biased region" description="Acidic residues" evidence="6">
    <location>
        <begin position="2243"/>
        <end position="2262"/>
    </location>
</feature>
<dbReference type="PANTHER" id="PTHR10199">
    <property type="entry name" value="THROMBOSPONDIN"/>
    <property type="match status" value="1"/>
</dbReference>
<evidence type="ECO:0000313" key="11">
    <source>
        <dbReference type="EMBL" id="KAK3283827.1"/>
    </source>
</evidence>
<evidence type="ECO:0000256" key="7">
    <source>
        <dbReference type="SAM" id="Phobius"/>
    </source>
</evidence>
<feature type="domain" description="EGF-like" evidence="10">
    <location>
        <begin position="253"/>
        <end position="298"/>
    </location>
</feature>
<feature type="domain" description="EGF-like calcium-binding" evidence="9">
    <location>
        <begin position="831"/>
        <end position="883"/>
    </location>
</feature>
<feature type="compositionally biased region" description="Polar residues" evidence="6">
    <location>
        <begin position="2811"/>
        <end position="2820"/>
    </location>
</feature>
<evidence type="ECO:0000259" key="9">
    <source>
        <dbReference type="SMART" id="SM00179"/>
    </source>
</evidence>
<feature type="region of interest" description="Disordered" evidence="6">
    <location>
        <begin position="2690"/>
        <end position="2797"/>
    </location>
</feature>
<feature type="domain" description="EGF-like" evidence="10">
    <location>
        <begin position="445"/>
        <end position="478"/>
    </location>
</feature>
<evidence type="ECO:0000256" key="3">
    <source>
        <dbReference type="ARBA" id="ARBA00022737"/>
    </source>
</evidence>
<feature type="domain" description="EGF-like" evidence="10">
    <location>
        <begin position="302"/>
        <end position="342"/>
    </location>
</feature>
<evidence type="ECO:0000256" key="4">
    <source>
        <dbReference type="ARBA" id="ARBA00023157"/>
    </source>
</evidence>
<evidence type="ECO:0000256" key="1">
    <source>
        <dbReference type="ARBA" id="ARBA00022536"/>
    </source>
</evidence>
<dbReference type="InterPro" id="IPR002859">
    <property type="entry name" value="PKD/REJ-like"/>
</dbReference>
<feature type="transmembrane region" description="Helical" evidence="7">
    <location>
        <begin position="2090"/>
        <end position="2112"/>
    </location>
</feature>
<feature type="domain" description="EGF-like" evidence="10">
    <location>
        <begin position="537"/>
        <end position="586"/>
    </location>
</feature>
<feature type="region of interest" description="Disordered" evidence="6">
    <location>
        <begin position="2579"/>
        <end position="2634"/>
    </location>
</feature>
<dbReference type="Proteomes" id="UP001190700">
    <property type="component" value="Unassembled WGS sequence"/>
</dbReference>
<feature type="region of interest" description="Disordered" evidence="6">
    <location>
        <begin position="2243"/>
        <end position="2266"/>
    </location>
</feature>
<keyword evidence="7" id="KW-0812">Transmembrane</keyword>
<dbReference type="SUPFAM" id="SSF57196">
    <property type="entry name" value="EGF/Laminin"/>
    <property type="match status" value="1"/>
</dbReference>
<dbReference type="PANTHER" id="PTHR10199:SF100">
    <property type="entry name" value="THROMBOSPONDIN, ISOFORM A"/>
    <property type="match status" value="1"/>
</dbReference>
<feature type="compositionally biased region" description="Acidic residues" evidence="6">
    <location>
        <begin position="2690"/>
        <end position="2707"/>
    </location>
</feature>
<feature type="domain" description="EGF-like" evidence="10">
    <location>
        <begin position="346"/>
        <end position="385"/>
    </location>
</feature>
<feature type="domain" description="EGF-like" evidence="10">
    <location>
        <begin position="939"/>
        <end position="984"/>
    </location>
</feature>
<accession>A0AAE0GTE5</accession>
<feature type="coiled-coil region" evidence="5">
    <location>
        <begin position="3247"/>
        <end position="3318"/>
    </location>
</feature>
<evidence type="ECO:0000259" key="10">
    <source>
        <dbReference type="SMART" id="SM00181"/>
    </source>
</evidence>
<feature type="compositionally biased region" description="Low complexity" evidence="6">
    <location>
        <begin position="2377"/>
        <end position="2387"/>
    </location>
</feature>
<feature type="signal peptide" evidence="8">
    <location>
        <begin position="1"/>
        <end position="19"/>
    </location>
</feature>
<dbReference type="FunFam" id="2.10.25.10:FF:000038">
    <property type="entry name" value="Fibrillin 2"/>
    <property type="match status" value="1"/>
</dbReference>
<keyword evidence="5" id="KW-0175">Coiled coil</keyword>